<keyword evidence="3" id="KW-0732">Signal</keyword>
<feature type="signal peptide" evidence="3">
    <location>
        <begin position="1"/>
        <end position="20"/>
    </location>
</feature>
<dbReference type="Pfam" id="PF00086">
    <property type="entry name" value="Thyroglobulin_1"/>
    <property type="match status" value="1"/>
</dbReference>
<evidence type="ECO:0000256" key="3">
    <source>
        <dbReference type="SAM" id="SignalP"/>
    </source>
</evidence>
<reference evidence="6 8" key="1">
    <citation type="submission" date="2017-12" db="EMBL/GenBank/DDBJ databases">
        <title>Integrating genomic resources of turbot (Scophthalmus maximus) in depth evaluation of genetic and physical mapping variation across individuals.</title>
        <authorList>
            <person name="Martinez P."/>
        </authorList>
    </citation>
    <scope>NUCLEOTIDE SEQUENCE [LARGE SCALE GENOMIC DNA]</scope>
</reference>
<dbReference type="PANTHER" id="PTHR22803">
    <property type="entry name" value="MANNOSE, PHOSPHOLIPASE, LECTIN RECEPTOR RELATED"/>
    <property type="match status" value="1"/>
</dbReference>
<dbReference type="PROSITE" id="PS50041">
    <property type="entry name" value="C_TYPE_LECTIN_2"/>
    <property type="match status" value="1"/>
</dbReference>
<dbReference type="AlphaFoldDB" id="A0A2U9B041"/>
<dbReference type="PROSITE" id="PS00484">
    <property type="entry name" value="THYROGLOBULIN_1_1"/>
    <property type="match status" value="1"/>
</dbReference>
<dbReference type="EMBL" id="CP026244">
    <property type="protein sequence ID" value="AWO97284.1"/>
    <property type="molecule type" value="Genomic_DNA"/>
</dbReference>
<protein>
    <submittedName>
        <fullName evidence="6">Putative galactose-specific lectin nattectin-like isoform 2</fullName>
    </submittedName>
    <submittedName>
        <fullName evidence="7">Putative galactose-specific lectin nattectin-like isoform 3</fullName>
    </submittedName>
</protein>
<accession>A0A2U9B041</accession>
<name>A0A2U9B041_SCOMX</name>
<dbReference type="EMBL" id="CP026244">
    <property type="protein sequence ID" value="AWO97283.1"/>
    <property type="molecule type" value="Genomic_DNA"/>
</dbReference>
<sequence>MKVLGVCLTVVGILLTLSQAFPLNSTGSIAKQSGLCEFDKQQCSNAIGSFCPQCDANGNFLPRQCWPSTGSCWCVDVNSGIEIANTLTPPGVVPVKCGRGNSCPYGWTSYAKRCFIFIDTPKTWTEAEIYCQFDGANLASIQSYEENHFLMSLTRGDTHNFPQTWIGGFDAIEPGYWMWSDGSKFYYENWYNTDKMYNRNETCLRMNYGYDFKWFNDYCTETHPFVCAKTI</sequence>
<dbReference type="SUPFAM" id="SSF56436">
    <property type="entry name" value="C-type lectin-like"/>
    <property type="match status" value="1"/>
</dbReference>
<dbReference type="PROSITE" id="PS00615">
    <property type="entry name" value="C_TYPE_LECTIN_1"/>
    <property type="match status" value="1"/>
</dbReference>
<dbReference type="CDD" id="cd00037">
    <property type="entry name" value="CLECT"/>
    <property type="match status" value="1"/>
</dbReference>
<dbReference type="PROSITE" id="PS51162">
    <property type="entry name" value="THYROGLOBULIN_1_2"/>
    <property type="match status" value="1"/>
</dbReference>
<evidence type="ECO:0000256" key="2">
    <source>
        <dbReference type="PROSITE-ProRule" id="PRU00500"/>
    </source>
</evidence>
<dbReference type="SMART" id="SM00034">
    <property type="entry name" value="CLECT"/>
    <property type="match status" value="1"/>
</dbReference>
<feature type="chain" id="PRO_5036323992" evidence="3">
    <location>
        <begin position="21"/>
        <end position="231"/>
    </location>
</feature>
<comment type="caution">
    <text evidence="2">Lacks conserved residue(s) required for the propagation of feature annotation.</text>
</comment>
<dbReference type="InterPro" id="IPR000716">
    <property type="entry name" value="Thyroglobulin_1"/>
</dbReference>
<evidence type="ECO:0000313" key="8">
    <source>
        <dbReference type="Proteomes" id="UP000246464"/>
    </source>
</evidence>
<dbReference type="Proteomes" id="UP000246464">
    <property type="component" value="Chromosome 2"/>
</dbReference>
<dbReference type="Pfam" id="PF00059">
    <property type="entry name" value="Lectin_C"/>
    <property type="match status" value="1"/>
</dbReference>
<dbReference type="SUPFAM" id="SSF57610">
    <property type="entry name" value="Thyroglobulin type-1 domain"/>
    <property type="match status" value="1"/>
</dbReference>
<dbReference type="SMART" id="SM00211">
    <property type="entry name" value="TY"/>
    <property type="match status" value="1"/>
</dbReference>
<dbReference type="Gene3D" id="4.10.800.10">
    <property type="entry name" value="Thyroglobulin type-1"/>
    <property type="match status" value="1"/>
</dbReference>
<evidence type="ECO:0000259" key="5">
    <source>
        <dbReference type="PROSITE" id="PS51162"/>
    </source>
</evidence>
<dbReference type="InterPro" id="IPR001304">
    <property type="entry name" value="C-type_lectin-like"/>
</dbReference>
<dbReference type="GO" id="GO:0030246">
    <property type="term" value="F:carbohydrate binding"/>
    <property type="evidence" value="ECO:0007669"/>
    <property type="project" value="UniProtKB-KW"/>
</dbReference>
<dbReference type="InterPro" id="IPR018378">
    <property type="entry name" value="C-type_lectin_CS"/>
</dbReference>
<evidence type="ECO:0000256" key="1">
    <source>
        <dbReference type="ARBA" id="ARBA00023157"/>
    </source>
</evidence>
<evidence type="ECO:0000313" key="7">
    <source>
        <dbReference type="EMBL" id="AWO97284.1"/>
    </source>
</evidence>
<keyword evidence="8" id="KW-1185">Reference proteome</keyword>
<organism evidence="6 8">
    <name type="scientific">Scophthalmus maximus</name>
    <name type="common">Turbot</name>
    <name type="synonym">Psetta maxima</name>
    <dbReference type="NCBI Taxonomy" id="52904"/>
    <lineage>
        <taxon>Eukaryota</taxon>
        <taxon>Metazoa</taxon>
        <taxon>Chordata</taxon>
        <taxon>Craniata</taxon>
        <taxon>Vertebrata</taxon>
        <taxon>Euteleostomi</taxon>
        <taxon>Actinopterygii</taxon>
        <taxon>Neopterygii</taxon>
        <taxon>Teleostei</taxon>
        <taxon>Neoteleostei</taxon>
        <taxon>Acanthomorphata</taxon>
        <taxon>Carangaria</taxon>
        <taxon>Pleuronectiformes</taxon>
        <taxon>Pleuronectoidei</taxon>
        <taxon>Scophthalmidae</taxon>
        <taxon>Scophthalmus</taxon>
    </lineage>
</organism>
<dbReference type="InterPro" id="IPR016187">
    <property type="entry name" value="CTDL_fold"/>
</dbReference>
<evidence type="ECO:0000313" key="6">
    <source>
        <dbReference type="EMBL" id="AWO97283.1"/>
    </source>
</evidence>
<evidence type="ECO:0000259" key="4">
    <source>
        <dbReference type="PROSITE" id="PS50041"/>
    </source>
</evidence>
<dbReference type="InterPro" id="IPR050111">
    <property type="entry name" value="C-type_lectin/snaclec_domain"/>
</dbReference>
<feature type="domain" description="C-type lectin" evidence="4">
    <location>
        <begin position="110"/>
        <end position="228"/>
    </location>
</feature>
<keyword evidence="1 2" id="KW-1015">Disulfide bond</keyword>
<dbReference type="PRINTS" id="PR01504">
    <property type="entry name" value="PNCREATITSAP"/>
</dbReference>
<dbReference type="InterPro" id="IPR016186">
    <property type="entry name" value="C-type_lectin-like/link_sf"/>
</dbReference>
<dbReference type="Gene3D" id="3.10.100.10">
    <property type="entry name" value="Mannose-Binding Protein A, subunit A"/>
    <property type="match status" value="1"/>
</dbReference>
<proteinExistence type="predicted"/>
<gene>
    <name evidence="6" type="ORF">SMAX5B_004457</name>
</gene>
<dbReference type="InterPro" id="IPR036857">
    <property type="entry name" value="Thyroglobulin_1_sf"/>
</dbReference>
<feature type="domain" description="Thyroglobulin type-1" evidence="5">
    <location>
        <begin position="33"/>
        <end position="97"/>
    </location>
</feature>
<feature type="disulfide bond" evidence="2">
    <location>
        <begin position="65"/>
        <end position="72"/>
    </location>
</feature>
<keyword evidence="6" id="KW-0430">Lectin</keyword>
<dbReference type="CDD" id="cd00191">
    <property type="entry name" value="TY"/>
    <property type="match status" value="1"/>
</dbReference>